<dbReference type="EMBL" id="BMMI01000008">
    <property type="protein sequence ID" value="GGL79477.1"/>
    <property type="molecule type" value="Genomic_DNA"/>
</dbReference>
<proteinExistence type="predicted"/>
<protein>
    <recommendedName>
        <fullName evidence="4">Transposase</fullName>
    </recommendedName>
</protein>
<evidence type="ECO:0000256" key="1">
    <source>
        <dbReference type="SAM" id="MobiDB-lite"/>
    </source>
</evidence>
<reference evidence="3" key="1">
    <citation type="journal article" date="2019" name="Int. J. Syst. Evol. Microbiol.">
        <title>The Global Catalogue of Microorganisms (GCM) 10K type strain sequencing project: providing services to taxonomists for standard genome sequencing and annotation.</title>
        <authorList>
            <consortium name="The Broad Institute Genomics Platform"/>
            <consortium name="The Broad Institute Genome Sequencing Center for Infectious Disease"/>
            <person name="Wu L."/>
            <person name="Ma J."/>
        </authorList>
    </citation>
    <scope>NUCLEOTIDE SEQUENCE [LARGE SCALE GENOMIC DNA]</scope>
    <source>
        <strain evidence="3">CGMCC 4.5581</strain>
    </source>
</reference>
<accession>A0ABQ2G7J1</accession>
<organism evidence="2 3">
    <name type="scientific">Modestobacter marinus</name>
    <dbReference type="NCBI Taxonomy" id="477641"/>
    <lineage>
        <taxon>Bacteria</taxon>
        <taxon>Bacillati</taxon>
        <taxon>Actinomycetota</taxon>
        <taxon>Actinomycetes</taxon>
        <taxon>Geodermatophilales</taxon>
        <taxon>Geodermatophilaceae</taxon>
        <taxon>Modestobacter</taxon>
    </lineage>
</organism>
<sequence length="68" mass="7291">MTGDMSSTQSDALDRWLADLTGGETSMRRLRRRLTAEGTLGAEPCPTCEHPATDDLAHTGHRVPDPAG</sequence>
<dbReference type="Proteomes" id="UP000648663">
    <property type="component" value="Unassembled WGS sequence"/>
</dbReference>
<evidence type="ECO:0000313" key="3">
    <source>
        <dbReference type="Proteomes" id="UP000648663"/>
    </source>
</evidence>
<evidence type="ECO:0000313" key="2">
    <source>
        <dbReference type="EMBL" id="GGL79477.1"/>
    </source>
</evidence>
<keyword evidence="3" id="KW-1185">Reference proteome</keyword>
<feature type="region of interest" description="Disordered" evidence="1">
    <location>
        <begin position="40"/>
        <end position="68"/>
    </location>
</feature>
<name>A0ABQ2G7J1_9ACTN</name>
<evidence type="ECO:0008006" key="4">
    <source>
        <dbReference type="Google" id="ProtNLM"/>
    </source>
</evidence>
<gene>
    <name evidence="2" type="ORF">GCM10011589_39590</name>
</gene>
<feature type="compositionally biased region" description="Basic and acidic residues" evidence="1">
    <location>
        <begin position="51"/>
        <end position="68"/>
    </location>
</feature>
<comment type="caution">
    <text evidence="2">The sequence shown here is derived from an EMBL/GenBank/DDBJ whole genome shotgun (WGS) entry which is preliminary data.</text>
</comment>